<proteinExistence type="predicted"/>
<feature type="non-terminal residue" evidence="1">
    <location>
        <position position="1"/>
    </location>
</feature>
<keyword evidence="2" id="KW-1185">Reference proteome</keyword>
<name>A0AAD5G4Q4_AMBAR</name>
<dbReference type="EMBL" id="JAMZMK010011158">
    <property type="protein sequence ID" value="KAI7728725.1"/>
    <property type="molecule type" value="Genomic_DNA"/>
</dbReference>
<sequence>VSNITFLRLGDLAKINFTNSNSGLKFLKKSISSTFICSNQTSEYSSNTADTFSFSLFQSVSIYSNSIVSLNFLQVRAAFGQNSKKRQSIAVNKTHLFYTNVFEVD</sequence>
<dbReference type="AlphaFoldDB" id="A0AAD5G4Q4"/>
<evidence type="ECO:0000313" key="1">
    <source>
        <dbReference type="EMBL" id="KAI7728725.1"/>
    </source>
</evidence>
<comment type="caution">
    <text evidence="1">The sequence shown here is derived from an EMBL/GenBank/DDBJ whole genome shotgun (WGS) entry which is preliminary data.</text>
</comment>
<reference evidence="1" key="1">
    <citation type="submission" date="2022-06" db="EMBL/GenBank/DDBJ databases">
        <title>Uncovering the hologenomic basis of an extraordinary plant invasion.</title>
        <authorList>
            <person name="Bieker V.C."/>
            <person name="Martin M.D."/>
            <person name="Gilbert T."/>
            <person name="Hodgins K."/>
            <person name="Battlay P."/>
            <person name="Petersen B."/>
            <person name="Wilson J."/>
        </authorList>
    </citation>
    <scope>NUCLEOTIDE SEQUENCE</scope>
    <source>
        <strain evidence="1">AA19_3_7</strain>
        <tissue evidence="1">Leaf</tissue>
    </source>
</reference>
<protein>
    <submittedName>
        <fullName evidence="1">Uncharacterized protein</fullName>
    </submittedName>
</protein>
<gene>
    <name evidence="1" type="ORF">M8C21_005299</name>
</gene>
<dbReference type="Proteomes" id="UP001206925">
    <property type="component" value="Unassembled WGS sequence"/>
</dbReference>
<organism evidence="1 2">
    <name type="scientific">Ambrosia artemisiifolia</name>
    <name type="common">Common ragweed</name>
    <dbReference type="NCBI Taxonomy" id="4212"/>
    <lineage>
        <taxon>Eukaryota</taxon>
        <taxon>Viridiplantae</taxon>
        <taxon>Streptophyta</taxon>
        <taxon>Embryophyta</taxon>
        <taxon>Tracheophyta</taxon>
        <taxon>Spermatophyta</taxon>
        <taxon>Magnoliopsida</taxon>
        <taxon>eudicotyledons</taxon>
        <taxon>Gunneridae</taxon>
        <taxon>Pentapetalae</taxon>
        <taxon>asterids</taxon>
        <taxon>campanulids</taxon>
        <taxon>Asterales</taxon>
        <taxon>Asteraceae</taxon>
        <taxon>Asteroideae</taxon>
        <taxon>Heliantheae alliance</taxon>
        <taxon>Heliantheae</taxon>
        <taxon>Ambrosia</taxon>
    </lineage>
</organism>
<accession>A0AAD5G4Q4</accession>
<evidence type="ECO:0000313" key="2">
    <source>
        <dbReference type="Proteomes" id="UP001206925"/>
    </source>
</evidence>